<dbReference type="Proteomes" id="UP001552299">
    <property type="component" value="Unassembled WGS sequence"/>
</dbReference>
<dbReference type="EMBL" id="JANQDX010000009">
    <property type="protein sequence ID" value="KAL0918870.1"/>
    <property type="molecule type" value="Genomic_DNA"/>
</dbReference>
<name>A0ABD0V1Q8_DENTH</name>
<accession>A0ABD0V1Q8</accession>
<sequence length="84" mass="9238">MDDGLDQDPMVPSSRVIMVSGLLSQRSVIGEHMGTGHNHNLVMSFGGKPPGSEDPDHNRLPTMPFGSKSPVRVHMPCPYWKEII</sequence>
<proteinExistence type="predicted"/>
<evidence type="ECO:0000313" key="2">
    <source>
        <dbReference type="EMBL" id="KAL0918870.1"/>
    </source>
</evidence>
<keyword evidence="3" id="KW-1185">Reference proteome</keyword>
<comment type="caution">
    <text evidence="2">The sequence shown here is derived from an EMBL/GenBank/DDBJ whole genome shotgun (WGS) entry which is preliminary data.</text>
</comment>
<dbReference type="AlphaFoldDB" id="A0ABD0V1Q8"/>
<evidence type="ECO:0000256" key="1">
    <source>
        <dbReference type="SAM" id="MobiDB-lite"/>
    </source>
</evidence>
<reference evidence="2 3" key="1">
    <citation type="journal article" date="2024" name="Plant Biotechnol. J.">
        <title>Dendrobium thyrsiflorum genome and its molecular insights into genes involved in important horticultural traits.</title>
        <authorList>
            <person name="Chen B."/>
            <person name="Wang J.Y."/>
            <person name="Zheng P.J."/>
            <person name="Li K.L."/>
            <person name="Liang Y.M."/>
            <person name="Chen X.F."/>
            <person name="Zhang C."/>
            <person name="Zhao X."/>
            <person name="He X."/>
            <person name="Zhang G.Q."/>
            <person name="Liu Z.J."/>
            <person name="Xu Q."/>
        </authorList>
    </citation>
    <scope>NUCLEOTIDE SEQUENCE [LARGE SCALE GENOMIC DNA]</scope>
    <source>
        <strain evidence="2">GZMU011</strain>
    </source>
</reference>
<protein>
    <submittedName>
        <fullName evidence="2">Uncharacterized protein</fullName>
    </submittedName>
</protein>
<evidence type="ECO:0000313" key="3">
    <source>
        <dbReference type="Proteomes" id="UP001552299"/>
    </source>
</evidence>
<gene>
    <name evidence="2" type="ORF">M5K25_010916</name>
</gene>
<feature type="region of interest" description="Disordered" evidence="1">
    <location>
        <begin position="33"/>
        <end position="67"/>
    </location>
</feature>
<organism evidence="2 3">
    <name type="scientific">Dendrobium thyrsiflorum</name>
    <name type="common">Pinecone-like raceme dendrobium</name>
    <name type="synonym">Orchid</name>
    <dbReference type="NCBI Taxonomy" id="117978"/>
    <lineage>
        <taxon>Eukaryota</taxon>
        <taxon>Viridiplantae</taxon>
        <taxon>Streptophyta</taxon>
        <taxon>Embryophyta</taxon>
        <taxon>Tracheophyta</taxon>
        <taxon>Spermatophyta</taxon>
        <taxon>Magnoliopsida</taxon>
        <taxon>Liliopsida</taxon>
        <taxon>Asparagales</taxon>
        <taxon>Orchidaceae</taxon>
        <taxon>Epidendroideae</taxon>
        <taxon>Malaxideae</taxon>
        <taxon>Dendrobiinae</taxon>
        <taxon>Dendrobium</taxon>
    </lineage>
</organism>